<reference evidence="2 3" key="1">
    <citation type="submission" date="2019-12" db="EMBL/GenBank/DDBJ databases">
        <authorList>
            <person name="Lee S.D."/>
        </authorList>
    </citation>
    <scope>NUCLEOTIDE SEQUENCE [LARGE SCALE GENOMIC DNA]</scope>
    <source>
        <strain evidence="2 3">GH3-10</strain>
    </source>
</reference>
<dbReference type="Proteomes" id="UP000461409">
    <property type="component" value="Unassembled WGS sequence"/>
</dbReference>
<evidence type="ECO:0000256" key="1">
    <source>
        <dbReference type="SAM" id="SignalP"/>
    </source>
</evidence>
<organism evidence="2 3">
    <name type="scientific">Aurantiacibacter rhizosphaerae</name>
    <dbReference type="NCBI Taxonomy" id="2691582"/>
    <lineage>
        <taxon>Bacteria</taxon>
        <taxon>Pseudomonadati</taxon>
        <taxon>Pseudomonadota</taxon>
        <taxon>Alphaproteobacteria</taxon>
        <taxon>Sphingomonadales</taxon>
        <taxon>Erythrobacteraceae</taxon>
        <taxon>Aurantiacibacter</taxon>
    </lineage>
</organism>
<sequence length="102" mass="11532">MKTLPAFLASVALAASLAATPAYAAQSRGDQQSARAEMQAGRNMPIREIERRIIPRMERGDEYIGFEYDATAQAYRLKFIRNGRMIWVDVDAQTARILRISR</sequence>
<evidence type="ECO:0000313" key="2">
    <source>
        <dbReference type="EMBL" id="MWV29381.1"/>
    </source>
</evidence>
<proteinExistence type="predicted"/>
<dbReference type="AlphaFoldDB" id="A0A844XFI7"/>
<reference evidence="2 3" key="2">
    <citation type="submission" date="2020-02" db="EMBL/GenBank/DDBJ databases">
        <title>Erythrobacter dongmakensis sp. nov., isolated from a tidal mudflat.</title>
        <authorList>
            <person name="Kim I.S."/>
        </authorList>
    </citation>
    <scope>NUCLEOTIDE SEQUENCE [LARGE SCALE GENOMIC DNA]</scope>
    <source>
        <strain evidence="2 3">GH3-10</strain>
    </source>
</reference>
<keyword evidence="3" id="KW-1185">Reference proteome</keyword>
<dbReference type="EMBL" id="WUBR01000004">
    <property type="protein sequence ID" value="MWV29381.1"/>
    <property type="molecule type" value="Genomic_DNA"/>
</dbReference>
<feature type="signal peptide" evidence="1">
    <location>
        <begin position="1"/>
        <end position="24"/>
    </location>
</feature>
<dbReference type="RefSeq" id="WP_160487044.1">
    <property type="nucleotide sequence ID" value="NZ_WUBR01000004.1"/>
</dbReference>
<gene>
    <name evidence="2" type="ORF">GRF63_15880</name>
</gene>
<comment type="caution">
    <text evidence="2">The sequence shown here is derived from an EMBL/GenBank/DDBJ whole genome shotgun (WGS) entry which is preliminary data.</text>
</comment>
<name>A0A844XFI7_9SPHN</name>
<protein>
    <recommendedName>
        <fullName evidence="4">PepSY domain-containing protein</fullName>
    </recommendedName>
</protein>
<evidence type="ECO:0000313" key="3">
    <source>
        <dbReference type="Proteomes" id="UP000461409"/>
    </source>
</evidence>
<feature type="chain" id="PRO_5032658410" description="PepSY domain-containing protein" evidence="1">
    <location>
        <begin position="25"/>
        <end position="102"/>
    </location>
</feature>
<evidence type="ECO:0008006" key="4">
    <source>
        <dbReference type="Google" id="ProtNLM"/>
    </source>
</evidence>
<accession>A0A844XFI7</accession>
<keyword evidence="1" id="KW-0732">Signal</keyword>